<gene>
    <name evidence="9" type="ORF">C4F40_12635</name>
</gene>
<protein>
    <submittedName>
        <fullName evidence="9">RagB/SusD family nutrient uptake outer membrane protein</fullName>
    </submittedName>
</protein>
<feature type="domain" description="SusD-like N-terminal" evidence="8">
    <location>
        <begin position="32"/>
        <end position="224"/>
    </location>
</feature>
<evidence type="ECO:0000256" key="6">
    <source>
        <dbReference type="SAM" id="SignalP"/>
    </source>
</evidence>
<dbReference type="RefSeq" id="WP_196939518.1">
    <property type="nucleotide sequence ID" value="NZ_MU158690.1"/>
</dbReference>
<sequence length="455" mass="51556">MRNILYFITGCILLLQAVACESFLAVDPPVQDIMAVEVFSSKRTAESAIIGMYSRMTTSNNHALNGFMSLYMGLAADEFANTAVNATFDVYKNNAILGSTASVLGSAWAPLYNYMYHANAIIDGLQKSTGIALADRQALLGEAYFVRGLVNFYLANLFGPVPLVLDTDYEKNRVLAKSSLDDLYDQVESDLLQAETLLSTDYPDNTRIRPNVYAAKALLARVYLYRENYPAAVLRASEIIENSELYTLAYEFDEVFLSDSKEAIWQLFPVNVSYNSAEGLAFIPSSATARPPHALYGGLLQDFDEGDKRVANWTQQRTLAGITYTYPFKYKIRANTTKTEYNTVFRLAEQYLIRAEARLNMEQVDLAVSDINMLRRRANVLEYPEDMDAQQVMKAIIKERRTEFFAEWGHRWLDLKRWGIIDEEMLRTKPDWKGDNLLLPIPEAELLRNPSLTPN</sequence>
<dbReference type="Pfam" id="PF07980">
    <property type="entry name" value="SusD_RagB"/>
    <property type="match status" value="1"/>
</dbReference>
<evidence type="ECO:0000256" key="1">
    <source>
        <dbReference type="ARBA" id="ARBA00004442"/>
    </source>
</evidence>
<dbReference type="SUPFAM" id="SSF48452">
    <property type="entry name" value="TPR-like"/>
    <property type="match status" value="1"/>
</dbReference>
<feature type="chain" id="PRO_5047210300" evidence="6">
    <location>
        <begin position="20"/>
        <end position="455"/>
    </location>
</feature>
<dbReference type="EMBL" id="PSKQ01000021">
    <property type="protein sequence ID" value="MBE8721566.1"/>
    <property type="molecule type" value="Genomic_DNA"/>
</dbReference>
<keyword evidence="5" id="KW-0998">Cell outer membrane</keyword>
<accession>A0ABR9T898</accession>
<evidence type="ECO:0000259" key="7">
    <source>
        <dbReference type="Pfam" id="PF07980"/>
    </source>
</evidence>
<keyword evidence="4" id="KW-0472">Membrane</keyword>
<evidence type="ECO:0000256" key="2">
    <source>
        <dbReference type="ARBA" id="ARBA00006275"/>
    </source>
</evidence>
<organism evidence="9 10">
    <name type="scientific">Sphingobacterium pedocola</name>
    <dbReference type="NCBI Taxonomy" id="2082722"/>
    <lineage>
        <taxon>Bacteria</taxon>
        <taxon>Pseudomonadati</taxon>
        <taxon>Bacteroidota</taxon>
        <taxon>Sphingobacteriia</taxon>
        <taxon>Sphingobacteriales</taxon>
        <taxon>Sphingobacteriaceae</taxon>
        <taxon>Sphingobacterium</taxon>
    </lineage>
</organism>
<evidence type="ECO:0000259" key="8">
    <source>
        <dbReference type="Pfam" id="PF14322"/>
    </source>
</evidence>
<comment type="caution">
    <text evidence="9">The sequence shown here is derived from an EMBL/GenBank/DDBJ whole genome shotgun (WGS) entry which is preliminary data.</text>
</comment>
<dbReference type="CDD" id="cd08977">
    <property type="entry name" value="SusD"/>
    <property type="match status" value="1"/>
</dbReference>
<comment type="subcellular location">
    <subcellularLocation>
        <location evidence="1">Cell outer membrane</location>
    </subcellularLocation>
</comment>
<keyword evidence="3 6" id="KW-0732">Signal</keyword>
<dbReference type="InterPro" id="IPR011990">
    <property type="entry name" value="TPR-like_helical_dom_sf"/>
</dbReference>
<reference evidence="9 10" key="1">
    <citation type="submission" date="2018-02" db="EMBL/GenBank/DDBJ databases">
        <title>Sphingobacterium KA21.</title>
        <authorList>
            <person name="Vasarhelyi B.M."/>
            <person name="Deshmukh S."/>
            <person name="Balint B."/>
            <person name="Kukolya J."/>
        </authorList>
    </citation>
    <scope>NUCLEOTIDE SEQUENCE [LARGE SCALE GENOMIC DNA]</scope>
    <source>
        <strain evidence="9 10">Ka21</strain>
    </source>
</reference>
<evidence type="ECO:0000313" key="10">
    <source>
        <dbReference type="Proteomes" id="UP000618319"/>
    </source>
</evidence>
<dbReference type="Proteomes" id="UP000618319">
    <property type="component" value="Unassembled WGS sequence"/>
</dbReference>
<dbReference type="InterPro" id="IPR012944">
    <property type="entry name" value="SusD_RagB_dom"/>
</dbReference>
<dbReference type="InterPro" id="IPR033985">
    <property type="entry name" value="SusD-like_N"/>
</dbReference>
<keyword evidence="10" id="KW-1185">Reference proteome</keyword>
<dbReference type="Pfam" id="PF14322">
    <property type="entry name" value="SusD-like_3"/>
    <property type="match status" value="1"/>
</dbReference>
<evidence type="ECO:0000256" key="3">
    <source>
        <dbReference type="ARBA" id="ARBA00022729"/>
    </source>
</evidence>
<proteinExistence type="inferred from homology"/>
<name>A0ABR9T898_9SPHI</name>
<evidence type="ECO:0000256" key="5">
    <source>
        <dbReference type="ARBA" id="ARBA00023237"/>
    </source>
</evidence>
<feature type="signal peptide" evidence="6">
    <location>
        <begin position="1"/>
        <end position="19"/>
    </location>
</feature>
<comment type="similarity">
    <text evidence="2">Belongs to the SusD family.</text>
</comment>
<evidence type="ECO:0000313" key="9">
    <source>
        <dbReference type="EMBL" id="MBE8721566.1"/>
    </source>
</evidence>
<dbReference type="Gene3D" id="1.25.40.390">
    <property type="match status" value="1"/>
</dbReference>
<evidence type="ECO:0000256" key="4">
    <source>
        <dbReference type="ARBA" id="ARBA00023136"/>
    </source>
</evidence>
<feature type="domain" description="RagB/SusD" evidence="7">
    <location>
        <begin position="324"/>
        <end position="429"/>
    </location>
</feature>